<dbReference type="SMART" id="SM00282">
    <property type="entry name" value="LamG"/>
    <property type="match status" value="1"/>
</dbReference>
<feature type="domain" description="Cadherin" evidence="18">
    <location>
        <begin position="3061"/>
        <end position="3164"/>
    </location>
</feature>
<feature type="domain" description="EGF-like" evidence="17">
    <location>
        <begin position="3861"/>
        <end position="3897"/>
    </location>
</feature>
<dbReference type="FunFam" id="2.60.40.60:FF:000026">
    <property type="entry name" value="FAT atypical cadherin 1"/>
    <property type="match status" value="2"/>
</dbReference>
<feature type="domain" description="Cadherin" evidence="18">
    <location>
        <begin position="2642"/>
        <end position="2745"/>
    </location>
</feature>
<dbReference type="SMART" id="SM00112">
    <property type="entry name" value="CA"/>
    <property type="match status" value="34"/>
</dbReference>
<evidence type="ECO:0000259" key="18">
    <source>
        <dbReference type="PROSITE" id="PS50268"/>
    </source>
</evidence>
<feature type="domain" description="Cadherin" evidence="18">
    <location>
        <begin position="280"/>
        <end position="383"/>
    </location>
</feature>
<feature type="domain" description="Cadherin" evidence="18">
    <location>
        <begin position="2218"/>
        <end position="2325"/>
    </location>
</feature>
<proteinExistence type="predicted"/>
<dbReference type="FunFam" id="2.60.40.60:FF:000061">
    <property type="entry name" value="FAT atypical cadherin 3"/>
    <property type="match status" value="1"/>
</dbReference>
<dbReference type="PROSITE" id="PS50268">
    <property type="entry name" value="CADHERIN_2"/>
    <property type="match status" value="34"/>
</dbReference>
<feature type="domain" description="Cadherin" evidence="18">
    <location>
        <begin position="959"/>
        <end position="1064"/>
    </location>
</feature>
<feature type="region of interest" description="Disordered" evidence="14">
    <location>
        <begin position="4464"/>
        <end position="4591"/>
    </location>
</feature>
<feature type="transmembrane region" description="Helical" evidence="15">
    <location>
        <begin position="12"/>
        <end position="33"/>
    </location>
</feature>
<comment type="subcellular location">
    <subcellularLocation>
        <location evidence="1">Membrane</location>
        <topology evidence="1">Single-pass type I membrane protein</topology>
    </subcellularLocation>
</comment>
<dbReference type="SUPFAM" id="SSF49899">
    <property type="entry name" value="Concanavalin A-like lectins/glucanases"/>
    <property type="match status" value="1"/>
</dbReference>
<evidence type="ECO:0000256" key="12">
    <source>
        <dbReference type="PROSITE-ProRule" id="PRU00043"/>
    </source>
</evidence>
<feature type="domain" description="EGF-like" evidence="17">
    <location>
        <begin position="4173"/>
        <end position="4209"/>
    </location>
</feature>
<feature type="domain" description="Cadherin" evidence="18">
    <location>
        <begin position="2852"/>
        <end position="2960"/>
    </location>
</feature>
<evidence type="ECO:0000313" key="20">
    <source>
        <dbReference type="RefSeq" id="XP_013394175.1"/>
    </source>
</evidence>
<feature type="domain" description="Cadherin" evidence="18">
    <location>
        <begin position="2326"/>
        <end position="2436"/>
    </location>
</feature>
<feature type="compositionally biased region" description="Polar residues" evidence="14">
    <location>
        <begin position="4528"/>
        <end position="4548"/>
    </location>
</feature>
<dbReference type="SUPFAM" id="SSF49313">
    <property type="entry name" value="Cadherin-like"/>
    <property type="match status" value="34"/>
</dbReference>
<feature type="domain" description="Cadherin" evidence="18">
    <location>
        <begin position="757"/>
        <end position="854"/>
    </location>
</feature>
<dbReference type="GeneID" id="106161702"/>
<dbReference type="FunFam" id="2.60.40.60:FF:000013">
    <property type="entry name" value="Cadherin EGF LAG seven-pass G-type receptor"/>
    <property type="match status" value="3"/>
</dbReference>
<dbReference type="FunFam" id="2.60.40.60:FF:000015">
    <property type="entry name" value="FAT atypical cadherin 1"/>
    <property type="match status" value="2"/>
</dbReference>
<feature type="domain" description="Cadherin" evidence="18">
    <location>
        <begin position="615"/>
        <end position="697"/>
    </location>
</feature>
<keyword evidence="10 13" id="KW-1015">Disulfide bond</keyword>
<dbReference type="SUPFAM" id="SSF57196">
    <property type="entry name" value="EGF/Laminin"/>
    <property type="match status" value="4"/>
</dbReference>
<dbReference type="RefSeq" id="XP_013394175.1">
    <property type="nucleotide sequence ID" value="XM_013538721.1"/>
</dbReference>
<dbReference type="PROSITE" id="PS50025">
    <property type="entry name" value="LAM_G_DOMAIN"/>
    <property type="match status" value="1"/>
</dbReference>
<dbReference type="InterPro" id="IPR001881">
    <property type="entry name" value="EGF-like_Ca-bd_dom"/>
</dbReference>
<dbReference type="FunFam" id="2.60.40.60:FF:000080">
    <property type="entry name" value="FAT atypical cadherin 1"/>
    <property type="match status" value="1"/>
</dbReference>
<dbReference type="FunFam" id="2.60.40.60:FF:000065">
    <property type="entry name" value="FAT atypical cadherin 1"/>
    <property type="match status" value="1"/>
</dbReference>
<feature type="domain" description="Cadherin" evidence="18">
    <location>
        <begin position="855"/>
        <end position="958"/>
    </location>
</feature>
<keyword evidence="19" id="KW-1185">Reference proteome</keyword>
<dbReference type="FunFam" id="2.60.40.60:FF:000041">
    <property type="entry name" value="FAT atypical cadherin 1"/>
    <property type="match status" value="1"/>
</dbReference>
<feature type="compositionally biased region" description="Pro residues" evidence="14">
    <location>
        <begin position="4341"/>
        <end position="4353"/>
    </location>
</feature>
<evidence type="ECO:0000256" key="10">
    <source>
        <dbReference type="ARBA" id="ARBA00023157"/>
    </source>
</evidence>
<feature type="domain" description="Cadherin" evidence="18">
    <location>
        <begin position="491"/>
        <end position="596"/>
    </location>
</feature>
<feature type="compositionally biased region" description="Polar residues" evidence="14">
    <location>
        <begin position="4464"/>
        <end position="4478"/>
    </location>
</feature>
<feature type="compositionally biased region" description="Low complexity" evidence="14">
    <location>
        <begin position="4513"/>
        <end position="4527"/>
    </location>
</feature>
<evidence type="ECO:0000256" key="4">
    <source>
        <dbReference type="ARBA" id="ARBA00022729"/>
    </source>
</evidence>
<dbReference type="FunFam" id="2.60.40.60:FF:000020">
    <property type="entry name" value="Dachsous cadherin-related 1b"/>
    <property type="match status" value="5"/>
</dbReference>
<feature type="domain" description="Cadherin" evidence="18">
    <location>
        <begin position="2437"/>
        <end position="2538"/>
    </location>
</feature>
<keyword evidence="2 13" id="KW-0245">EGF-like domain</keyword>
<dbReference type="FunFam" id="2.60.40.60:FF:000051">
    <property type="entry name" value="FAT atypical cadherin 1"/>
    <property type="match status" value="1"/>
</dbReference>
<dbReference type="PROSITE" id="PS00232">
    <property type="entry name" value="CADHERIN_1"/>
    <property type="match status" value="10"/>
</dbReference>
<evidence type="ECO:0000256" key="7">
    <source>
        <dbReference type="ARBA" id="ARBA00022889"/>
    </source>
</evidence>
<dbReference type="CDD" id="cd11304">
    <property type="entry name" value="Cadherin_repeat"/>
    <property type="match status" value="34"/>
</dbReference>
<feature type="disulfide bond" evidence="13">
    <location>
        <begin position="3887"/>
        <end position="3896"/>
    </location>
</feature>
<dbReference type="PROSITE" id="PS00010">
    <property type="entry name" value="ASX_HYDROXYL"/>
    <property type="match status" value="2"/>
</dbReference>
<dbReference type="FunFam" id="2.60.40.60:FF:000064">
    <property type="entry name" value="FAT atypical cadherin 1"/>
    <property type="match status" value="1"/>
</dbReference>
<dbReference type="PRINTS" id="PR00205">
    <property type="entry name" value="CADHERIN"/>
</dbReference>
<feature type="domain" description="Cadherin" evidence="18">
    <location>
        <begin position="1172"/>
        <end position="1275"/>
    </location>
</feature>
<dbReference type="CDD" id="cd00054">
    <property type="entry name" value="EGF_CA"/>
    <property type="match status" value="5"/>
</dbReference>
<dbReference type="CDD" id="cd00110">
    <property type="entry name" value="LamG"/>
    <property type="match status" value="1"/>
</dbReference>
<evidence type="ECO:0000256" key="8">
    <source>
        <dbReference type="ARBA" id="ARBA00022989"/>
    </source>
</evidence>
<dbReference type="Pfam" id="PF02210">
    <property type="entry name" value="Laminin_G_2"/>
    <property type="match status" value="1"/>
</dbReference>
<evidence type="ECO:0000256" key="13">
    <source>
        <dbReference type="PROSITE-ProRule" id="PRU00076"/>
    </source>
</evidence>
<keyword evidence="7" id="KW-0130">Cell adhesion</keyword>
<dbReference type="Gene3D" id="2.10.25.10">
    <property type="entry name" value="Laminin"/>
    <property type="match status" value="5"/>
</dbReference>
<feature type="domain" description="Cadherin" evidence="18">
    <location>
        <begin position="1797"/>
        <end position="1911"/>
    </location>
</feature>
<dbReference type="InterPro" id="IPR001791">
    <property type="entry name" value="Laminin_G"/>
</dbReference>
<dbReference type="KEGG" id="lak:106161702"/>
<feature type="domain" description="EGF-like" evidence="17">
    <location>
        <begin position="4136"/>
        <end position="4172"/>
    </location>
</feature>
<feature type="domain" description="Cadherin" evidence="18">
    <location>
        <begin position="1483"/>
        <end position="1591"/>
    </location>
</feature>
<dbReference type="FunFam" id="2.60.40.60:FF:000021">
    <property type="entry name" value="FAT atypical cadherin 1"/>
    <property type="match status" value="1"/>
</dbReference>
<feature type="domain" description="Cadherin" evidence="18">
    <location>
        <begin position="1278"/>
        <end position="1383"/>
    </location>
</feature>
<dbReference type="FunFam" id="2.60.40.60:FF:000084">
    <property type="entry name" value="FAT atypical cadherin 3"/>
    <property type="match status" value="1"/>
</dbReference>
<evidence type="ECO:0000256" key="15">
    <source>
        <dbReference type="SAM" id="Phobius"/>
    </source>
</evidence>
<dbReference type="Pfam" id="PF00008">
    <property type="entry name" value="EGF"/>
    <property type="match status" value="1"/>
</dbReference>
<dbReference type="SMART" id="SM00179">
    <property type="entry name" value="EGF_CA"/>
    <property type="match status" value="4"/>
</dbReference>
<feature type="domain" description="Laminin G" evidence="16">
    <location>
        <begin position="3915"/>
        <end position="4089"/>
    </location>
</feature>
<dbReference type="PROSITE" id="PS00022">
    <property type="entry name" value="EGF_1"/>
    <property type="match status" value="5"/>
</dbReference>
<keyword evidence="8 15" id="KW-1133">Transmembrane helix</keyword>
<dbReference type="InParanoid" id="A0A1S3I7B9"/>
<feature type="disulfide bond" evidence="13">
    <location>
        <begin position="4124"/>
        <end position="4133"/>
    </location>
</feature>
<dbReference type="Gene3D" id="2.60.120.200">
    <property type="match status" value="1"/>
</dbReference>
<dbReference type="InterPro" id="IPR050174">
    <property type="entry name" value="Protocadherin/Cadherin-CA"/>
</dbReference>
<dbReference type="Gene3D" id="2.60.40.60">
    <property type="entry name" value="Cadherins"/>
    <property type="match status" value="34"/>
</dbReference>
<dbReference type="FunFam" id="2.60.40.60:FF:000033">
    <property type="entry name" value="FAT atypical cadherin 1"/>
    <property type="match status" value="2"/>
</dbReference>
<feature type="domain" description="Cadherin" evidence="18">
    <location>
        <begin position="383"/>
        <end position="489"/>
    </location>
</feature>
<feature type="domain" description="Cadherin" evidence="18">
    <location>
        <begin position="2012"/>
        <end position="2113"/>
    </location>
</feature>
<feature type="domain" description="Cadherin" evidence="18">
    <location>
        <begin position="3506"/>
        <end position="3602"/>
    </location>
</feature>
<dbReference type="Proteomes" id="UP000085678">
    <property type="component" value="Unplaced"/>
</dbReference>
<dbReference type="InterPro" id="IPR013320">
    <property type="entry name" value="ConA-like_dom_sf"/>
</dbReference>
<feature type="domain" description="Cadherin" evidence="18">
    <location>
        <begin position="169"/>
        <end position="273"/>
    </location>
</feature>
<dbReference type="FunFam" id="2.60.40.60:FF:000053">
    <property type="entry name" value="FAT atypical cadherin 3"/>
    <property type="match status" value="1"/>
</dbReference>
<keyword evidence="6 12" id="KW-0106">Calcium</keyword>
<dbReference type="PANTHER" id="PTHR24028">
    <property type="entry name" value="CADHERIN-87A"/>
    <property type="match status" value="1"/>
</dbReference>
<evidence type="ECO:0000256" key="3">
    <source>
        <dbReference type="ARBA" id="ARBA00022692"/>
    </source>
</evidence>
<feature type="region of interest" description="Disordered" evidence="14">
    <location>
        <begin position="4341"/>
        <end position="4364"/>
    </location>
</feature>
<evidence type="ECO:0000256" key="14">
    <source>
        <dbReference type="SAM" id="MobiDB-lite"/>
    </source>
</evidence>
<feature type="domain" description="Cadherin" evidence="18">
    <location>
        <begin position="1075"/>
        <end position="1171"/>
    </location>
</feature>
<feature type="domain" description="Cadherin" evidence="18">
    <location>
        <begin position="3268"/>
        <end position="3372"/>
    </location>
</feature>
<feature type="domain" description="Cadherin" evidence="18">
    <location>
        <begin position="1697"/>
        <end position="1796"/>
    </location>
</feature>
<gene>
    <name evidence="20" type="primary">LOC106161702</name>
</gene>
<feature type="disulfide bond" evidence="13">
    <location>
        <begin position="4199"/>
        <end position="4208"/>
    </location>
</feature>
<feature type="domain" description="Cadherin" evidence="18">
    <location>
        <begin position="1592"/>
        <end position="1696"/>
    </location>
</feature>
<feature type="disulfide bond" evidence="13">
    <location>
        <begin position="4238"/>
        <end position="4247"/>
    </location>
</feature>
<feature type="compositionally biased region" description="Polar residues" evidence="14">
    <location>
        <begin position="4728"/>
        <end position="4738"/>
    </location>
</feature>
<feature type="transmembrane region" description="Helical" evidence="15">
    <location>
        <begin position="4270"/>
        <end position="4290"/>
    </location>
</feature>
<dbReference type="InterPro" id="IPR000152">
    <property type="entry name" value="EGF-type_Asp/Asn_hydroxyl_site"/>
</dbReference>
<evidence type="ECO:0000256" key="5">
    <source>
        <dbReference type="ARBA" id="ARBA00022737"/>
    </source>
</evidence>
<keyword evidence="9 15" id="KW-0472">Membrane</keyword>
<feature type="domain" description="EGF-like" evidence="17">
    <location>
        <begin position="4211"/>
        <end position="4248"/>
    </location>
</feature>
<feature type="domain" description="Cadherin" evidence="18">
    <location>
        <begin position="3617"/>
        <end position="3703"/>
    </location>
</feature>
<feature type="domain" description="Cadherin" evidence="18">
    <location>
        <begin position="1930"/>
        <end position="2011"/>
    </location>
</feature>
<name>A0A1S3I7B9_LINAN</name>
<feature type="domain" description="Cadherin" evidence="18">
    <location>
        <begin position="3373"/>
        <end position="3477"/>
    </location>
</feature>
<evidence type="ECO:0000256" key="6">
    <source>
        <dbReference type="ARBA" id="ARBA00022837"/>
    </source>
</evidence>
<keyword evidence="11" id="KW-0325">Glycoprotein</keyword>
<protein>
    <submittedName>
        <fullName evidence="20">Protocadherin Fat 1</fullName>
    </submittedName>
</protein>
<feature type="domain" description="Cadherin" evidence="18">
    <location>
        <begin position="2746"/>
        <end position="2851"/>
    </location>
</feature>
<dbReference type="FunCoup" id="A0A1S3I7B9">
    <property type="interactions" value="425"/>
</dbReference>
<feature type="domain" description="EGF-like" evidence="17">
    <location>
        <begin position="4095"/>
        <end position="4134"/>
    </location>
</feature>
<dbReference type="InterPro" id="IPR015919">
    <property type="entry name" value="Cadherin-like_sf"/>
</dbReference>
<dbReference type="GO" id="GO:0007156">
    <property type="term" value="P:homophilic cell adhesion via plasma membrane adhesion molecules"/>
    <property type="evidence" value="ECO:0007669"/>
    <property type="project" value="InterPro"/>
</dbReference>
<dbReference type="GO" id="GO:0005509">
    <property type="term" value="F:calcium ion binding"/>
    <property type="evidence" value="ECO:0007669"/>
    <property type="project" value="UniProtKB-UniRule"/>
</dbReference>
<dbReference type="PANTHER" id="PTHR24028:SF328">
    <property type="entry name" value="CADHERIN-3"/>
    <property type="match status" value="1"/>
</dbReference>
<feature type="compositionally biased region" description="Acidic residues" evidence="14">
    <location>
        <begin position="4552"/>
        <end position="4586"/>
    </location>
</feature>
<feature type="domain" description="Cadherin" evidence="18">
    <location>
        <begin position="51"/>
        <end position="168"/>
    </location>
</feature>
<evidence type="ECO:0000256" key="11">
    <source>
        <dbReference type="ARBA" id="ARBA00023180"/>
    </source>
</evidence>
<dbReference type="FunFam" id="2.60.40.60:FF:000032">
    <property type="entry name" value="FAT atypical cadherin 1"/>
    <property type="match status" value="1"/>
</dbReference>
<feature type="disulfide bond" evidence="13">
    <location>
        <begin position="4162"/>
        <end position="4171"/>
    </location>
</feature>
<reference evidence="20" key="1">
    <citation type="submission" date="2025-08" db="UniProtKB">
        <authorList>
            <consortium name="RefSeq"/>
        </authorList>
    </citation>
    <scope>IDENTIFICATION</scope>
    <source>
        <tissue evidence="20">Gonads</tissue>
    </source>
</reference>
<evidence type="ECO:0000256" key="9">
    <source>
        <dbReference type="ARBA" id="ARBA00023136"/>
    </source>
</evidence>
<dbReference type="PROSITE" id="PS50026">
    <property type="entry name" value="EGF_3"/>
    <property type="match status" value="5"/>
</dbReference>
<feature type="domain" description="Cadherin" evidence="18">
    <location>
        <begin position="2539"/>
        <end position="2641"/>
    </location>
</feature>
<keyword evidence="5" id="KW-0677">Repeat</keyword>
<dbReference type="InterPro" id="IPR018097">
    <property type="entry name" value="EGF_Ca-bd_CS"/>
</dbReference>
<dbReference type="OrthoDB" id="6252479at2759"/>
<sequence>MTPGVQPQRPGWGYQLPLGVTLGTYLLCLLIQVTSAKLSYTPMTRDRFHFTQPVYNVTIPEGATGKTYAIPQTKMGIWVSDPDVKIRYKITAGDPENLFKAESKLIGDFSFLNIKMRTGSDTMLNREVKSEYTLQIKAKTKTKDERRFDAIATVRIKVEDKNELQPFFYPRTYNVNVDEDTPLHQSLLAVSASDADEGMNGEVYYSFVQSTEMFAVHPSTGVITLTQPLNLEEQETYELDVTAKDRGIGTKTGADTAKVTIKVIKVNLHAPEIKLLPHSSVYEHGSVGTVYAILSISDPDKGRNGQVDTVKIIDGDTDGYFTIHQRRKTGEFTIEVAQSLDRELMPGGYNLTVIARDRGVPPKTSAVSIPIEILDLNDQSPQFRDSYKISVEEIVPPNTPLVFVSAFDRDIGLNARLRYSITKGNDLGWFKINTTSGLISTAEWLDAETTQNIVLTVLAADSGNRGTRRKGKTLVTVKIVDSNDNSPEFKTSVVEDIEIDENQPIGTFVTKVEAVDLDSGENGYVSYSIANVQQVPFKINHFSGEITTTESLDYETMKRTYKLRVRTSDWGLPYRRETETVFTVKLRPLNDNKPVFEEVECAGYLSRETPLRADIVTVSALDLDIGNIITYQLVKGNEDQCFDLSASTGKLILTCDLSSVSWERRVLVIRSFDQTNYSDNMTITLDLVNSNSNGRLVNDQKVHCKATGITQLMSEAVKTSEDVNKNEDVVDKMEEMVQHQFKNRYAPTFDLVSGIKTIDEGQPVGFSAFGVHASDDDSGYNGEVVYVIASGNEDGAFKVDTKTGKIVVMSDVDRERQYQYKLNITAYDLGQPRHSASVVVTVYVNDVNDYAPSFKNAPYFATVSESEKAGTTVLQVSTEDMDSGSNAEVSYFLQSNTDLFHINNVTGVITTKMQLDREVRPQYVLDIMAKDHGKQKQLSSFTTVTVNVGDINDEPPKFEPEVYRMRVREDLPVGSTILTITARDPDLGQGGIVRYNLIGGSDDKFAIDRLTGTIRIANSLDYERKQLYNITARARDRGDNSLTSTCTVLIEVIDVNENLYPPKFRDFFMVTVGKVKENEAVGTKVIQVIAHDDDDSPEDSAIIYSIREGSGLGRFTIEQDGWIRTNEVLDRESQARYWLTVYAQDRGAVPLHSVAWVLVEVEDKNDNSPQTPEPIYYASVKENSPSGVSVIQIEAEDEDEDSGLTYEIKTGNPQAFFNIDRKTGLITTTNRKLDREAQDQHILEVLISDNGSPQLMSITRIVVNVEDENDEKPVFKGQDRAIRIQILETDRTDVPLFRMVAFDNDVGANAQIDYFIMNGKENLKFNINPQTGELYLKARSLDVGTYDIQIKANDGGNPQQSSTVWVKVSVVSRPTESPTAPRFSSEGFKFYISESKPVGSQVGLVEAQDGDGDKIWFYITSGDPEDQFFIDVESGEIGIANPLDRELRSSYNLTVTVTDGVHTVASWAHITVMDVNDNTPQFTESHYAAVVSESAPVGTSVITVTATDKDENKQLFFSIHSAADKSSTRLFEIGDHSGVISTKERLDRESIAQHKLTIMVREEGATSTMSHRNLTRVVIDVLDHNDHPPEFLSGSFNGRVFETAAIGTSVVQVMATDKDKGENAEIHYTIVTGNIGNTFSIDEKLGIITVSKQLDRDLQSKYTLSVMATDNGIPSHSTQTNVNIDVTISNNAPPKFEQDEYTAEIRENSPVGTYIATVAASSRSSVVYEILGANDSLYFQISPNSGVLRTRIVFDYDQEEFRSFNVTVRATNMVGAYTQTSVFVHVLDVNDNAPEFLQEQYVGEISESAEANSVVLTNESLPLVIKALDRDSSSLNAFKIYYIDTPKAEKYFNINPNTGAIRTNMKLDHEDITEFDFLVQVKDMGTPQLSAEVAAKVKVKVIDVNDSPPVFNLGSYQATVLLPTHQDVAVVTVGAFDPDTGISSQLKYSITGGDEENKFSIEPLTGMIRVRDENNLSSRYDLLVNVTDGKFSTRTTVTVNIKQTEDSGLRFTQKQYNASAMENKTTVDQVTMVQVVGYQLNEQLTFSILNPTDMFTIGRTSGVLRTTGKPFDREKQDVHKVVVEVQDSHPRPRVAHVVVHVNILDMNDNAPMFVNEPYHAVVSIDALPGTTVKKVEAVDQDIGRNSKVQYSIISGDDGKFHINSATGELSLQQPLQESDQNHEFMVLVEAEDQGEDVQLRSRVVVPIRVISQATPVFDDTFYSVSVRENTPVNSVIFTLEAKSPNNQKLIYSITKGNIYDEFAVNFSIAADTIGPCAIILIDNLDAELRQGYELTVRATDTLSGAYAEALVAVTVVDVNDKAPSFDSLVYVVSVSEAVSIGRSILAVSAYDADKTAPHNLLKYHLEAASEDTSDHVTAFDIDPSRGVITTKTYLDHETNPKMHFVVVAVDSGYPALSSTAHVYVTVTDLNDNPPVFDPQSFSATISDQAKRGQFVTMVTAIDGDSSDAGQLMYAIVSGDKKGAFTIDSSNGMIYLSSLRQPELQSLYMLNISVTDGVFTNFARVSIDVRNSNNHPPVFQESLYVVELAENVPIGHVVTTVTAEDLDSGYYGALTYHLKSEKLKELFDLHPKTGEISTLELLDREFEQVYNLPIVAVDNGGRVGFTTVRIMVLDADDNKPSFFAQEYKANVFADAAEESSVIKVEASDADITGEVQYSIVDGSSASSLFKVHRKTGVVKVKKSLRDSVNQVFQFFMRAKSVGGSNTVSEVPIEILVMGPSDTPPQLESPPGPYFITEDKPVGTVVAMVNAKSEGNQTLVYKIIPGQSPMTNNPEKFQIDEQGRISVKEALDYETTKMFTLHVRVESQTTPPLVATAEVVVQLQDINDNAPHFDSKPYSISIPENANIGSKVIQIKAYDNDTGTNSDLIYSFSKDTQEKVVSVFSLDSHSGWISTLAELDRETVEEYELEVVAVDRGVNVQLNDTTTVRIRVTDINDEPPIFSKDVYQGTVQEDALPGQTIVTVTTSDKDEVGIDVVYYITSGDILGQFNVDRQGQVYVRRALDREEKSEYRLQVTATDGVFVTHCQLDITVLDTNDNTPDCGQPLHQVVKPEDFEVGGFVGRIQATDADQPGTSHAQIEYSLEGAGAYMFEMNEKTGIITTVAPLDRETAAEYQLMVRAVDRGGKSCTTELYVTLIDVNDNPPRFDRTEYTVAIPENAEPNTLLTRVSAIDSDIGLNRKVHYLMLESKIPFRINPDSGVISLNSSLDRETKAFYNVTVYAYDKGTPSLTSSAQLLVSVTDINDNPPVFSRSMYAVSVREDKQLTSVVTTVKATSKDIGENARIAYSIVGGNNQGVFAIDAETGEISVQKLLNYELVKEYVLTVEARDHGQIPLSDQAVVRINVTDYNDNAPIFSEAVFSVSLREDVDVGYSVIQVQADDRDSGENAAITYAITKGDKLAQFKINPKTGEIKVQEALDREMIPKYSLEVTATDQGSPPLSTNVVVIVEVGDANDNPPEFSQSNYTAVVQVDETGRSVRRRVLADTQAIREDREAGFSTLRFIVSDQDTRINGPPFTFNIIEGNYNNEFRINDNGVLITTATFDRTVQDVYDLIVRVHDNGTPRLFSDTYVTVRIIEEPTYPPQITPLTLSISSYLDEFPGGTIGRIKAVDRDTYDKLTYNLVSDRSLFSISEQNGTITAFSGLDAGMYILNVSVTDGKFVTYGEVKLDVSVITEDMVEHAVAVRFKNMLPEEFITLHKNKFRQILWQGLTPRIQDIYILSVQPAHLTTPEVREKRDVSSDLDVLLAVEKSRSTYYKRRALHRKLTQAKDRMETEMGVQILKIVDDVCKRDDCDKGSCEMMIHFDRSQVQPIITESESYVAAKFQLVPECRCRLGYGGDRCSQVINECSDNPCPAYKECEPDMNGYKCICPRGKTGPKCLMDLPEDINNCLDSTCMEQKPLMFSGDSFAHWILKETIRRRLSLSMSLRTLQASAMLMYATGESDFSVLELSNGYIQYRFDCGSGPGLVRISQQKINDGSWHKITVERHGNHATLTLDDKFTDEANAPGTHIVVNLYGNSVYFGAEVQDSTQTIRQSFLGCMKEVKVKGQILPYKNSNAVATVQKLSNVKFSCDADLPGIGVCRSIPCHNGGTCTPTPGQSSGFRCDCHSRFKGVTCEFDKDPCASSPCLHGGTCINLSNDFRCHCKGQITGKRCDYGFYCLPNPCKNGGVCSEGLTGPTCNCGNNFEGPHCEYDIDECKVRNPCKNGGSCHNTYGGFICNCTKGGQGDLCDVIDFPVSVTAGKFGVGFDIEEIAVTAGCVVGILFIVIIFVVVRRHVVRKKRRQERIRQDALDNETDNMILNCNQEEYSRSKLSNIDAAAVVPNIPPSPRPPPVPNRPASYTPSTHDSVNTLNNFDTVRNYGSAAEELESIHMPIVIPEFLQNLNFEKSGASIAPSLPTLSASDSESIQKPAWEFEYPMSNNMETFTGGDPKSSTDSRLTALQQARQQFQDAGPGSMSSLQESEDEMGYHWDASDWAPNPALPNITEVPMKEVPDSPASSSRSNQSGGSNTVIANEASGSNPPMQYSNQYPYDSEFPEYDSEYVGDSEYAENEDDDDDDEFDDNDDNLDFPEPPNFEQILQLQGELNYDDNYQPGQLNYNLHPNQYLPNYNVDGNGDHDRWPEPPREPQNNMAAGDNNVQYGFPNVPRRFPMDYYTDYDQSAASAVDDMSVSMGGYTSTNASMSDISGLCEIEDSEINLSDNDSDDNISSKMSNAHLHTQV</sequence>
<evidence type="ECO:0000256" key="1">
    <source>
        <dbReference type="ARBA" id="ARBA00004479"/>
    </source>
</evidence>
<comment type="caution">
    <text evidence="13">Lacks conserved residue(s) required for the propagation of feature annotation.</text>
</comment>
<dbReference type="FunFam" id="2.60.40.60:FF:000059">
    <property type="entry name" value="FAT atypical cadherin 3"/>
    <property type="match status" value="1"/>
</dbReference>
<feature type="region of interest" description="Disordered" evidence="14">
    <location>
        <begin position="4715"/>
        <end position="4738"/>
    </location>
</feature>
<dbReference type="InterPro" id="IPR000742">
    <property type="entry name" value="EGF"/>
</dbReference>
<evidence type="ECO:0000259" key="16">
    <source>
        <dbReference type="PROSITE" id="PS50025"/>
    </source>
</evidence>
<dbReference type="FunFam" id="2.60.40.60:FF:000039">
    <property type="entry name" value="FAT atypical cadherin 3"/>
    <property type="match status" value="1"/>
</dbReference>
<evidence type="ECO:0000256" key="2">
    <source>
        <dbReference type="ARBA" id="ARBA00022536"/>
    </source>
</evidence>
<feature type="domain" description="Cadherin" evidence="18">
    <location>
        <begin position="3165"/>
        <end position="3267"/>
    </location>
</feature>
<evidence type="ECO:0000259" key="17">
    <source>
        <dbReference type="PROSITE" id="PS50026"/>
    </source>
</evidence>
<dbReference type="FunFam" id="2.60.40.60:FF:000100">
    <property type="entry name" value="protocadherin Fat 2"/>
    <property type="match status" value="1"/>
</dbReference>
<evidence type="ECO:0000313" key="19">
    <source>
        <dbReference type="Proteomes" id="UP000085678"/>
    </source>
</evidence>
<accession>A0A1S3I7B9</accession>
<dbReference type="InterPro" id="IPR020894">
    <property type="entry name" value="Cadherin_CS"/>
</dbReference>
<dbReference type="PROSITE" id="PS01187">
    <property type="entry name" value="EGF_CA"/>
    <property type="match status" value="1"/>
</dbReference>
<dbReference type="Pfam" id="PF00028">
    <property type="entry name" value="Cadherin"/>
    <property type="match status" value="30"/>
</dbReference>
<feature type="domain" description="Cadherin" evidence="18">
    <location>
        <begin position="1384"/>
        <end position="1482"/>
    </location>
</feature>
<dbReference type="InterPro" id="IPR002126">
    <property type="entry name" value="Cadherin-like_dom"/>
</dbReference>
<keyword evidence="3 15" id="KW-0812">Transmembrane</keyword>
<dbReference type="GO" id="GO:0009653">
    <property type="term" value="P:anatomical structure morphogenesis"/>
    <property type="evidence" value="ECO:0007669"/>
    <property type="project" value="UniProtKB-ARBA"/>
</dbReference>
<organism evidence="19 20">
    <name type="scientific">Lingula anatina</name>
    <name type="common">Brachiopod</name>
    <name type="synonym">Lingula unguis</name>
    <dbReference type="NCBI Taxonomy" id="7574"/>
    <lineage>
        <taxon>Eukaryota</taxon>
        <taxon>Metazoa</taxon>
        <taxon>Spiralia</taxon>
        <taxon>Lophotrochozoa</taxon>
        <taxon>Brachiopoda</taxon>
        <taxon>Linguliformea</taxon>
        <taxon>Lingulata</taxon>
        <taxon>Lingulida</taxon>
        <taxon>Linguloidea</taxon>
        <taxon>Lingulidae</taxon>
        <taxon>Lingula</taxon>
    </lineage>
</organism>
<dbReference type="GO" id="GO:0005886">
    <property type="term" value="C:plasma membrane"/>
    <property type="evidence" value="ECO:0007669"/>
    <property type="project" value="InterPro"/>
</dbReference>
<feature type="domain" description="Cadherin" evidence="18">
    <location>
        <begin position="2114"/>
        <end position="2217"/>
    </location>
</feature>
<dbReference type="FunFam" id="2.60.40.60:FF:000037">
    <property type="entry name" value="FAT atypical cadherin 1"/>
    <property type="match status" value="1"/>
</dbReference>
<keyword evidence="4" id="KW-0732">Signal</keyword>
<dbReference type="SMART" id="SM00181">
    <property type="entry name" value="EGF"/>
    <property type="match status" value="6"/>
</dbReference>
<feature type="domain" description="Cadherin" evidence="18">
    <location>
        <begin position="2961"/>
        <end position="3060"/>
    </location>
</feature>
<dbReference type="FunFam" id="2.10.25.10:FF:000472">
    <property type="entry name" value="Uncharacterized protein, isoform A"/>
    <property type="match status" value="1"/>
</dbReference>